<sequence length="625" mass="69984">MAQETTINENNNNHNGHIHDRSTSPHLTKLIIPINGDKSTFDKTYNTPVADAHATEQKKPKKKRRDKSDLGDDFVAPDGGWGWLVTVASGVAVLVTFGLAQQFGIIFRDYMYGIGITSSQLTTIINTQIAVSALTGLLNGPLFRRFTYRQVAFGGSTLIFIGMFLSVFAQSFLFFLMSFSFFYAFGRGLMVSASSMAVNTFFKVKRRTATSYQFGVAGMGPIMLPHLATFLTQAVGVKGTVLIFSGLSLHNFAASLIFQPVQWHVKKVRSDAESLRPGSQHFEEEEPEQFVEPDTHSLARANDGWYGSRTSINTLSQRHRLSTGDSVQMQKLRRLSSVGAGRGKQRSFSTSESIKEDELEHLHMNMALPTKLEHLDEGQVAVPYKQQPQQFSEKEEHYLTPEKTLEEMLDEEEEARQNLPFLQKVIIFFDLDLLRDFTYVNLAMGMTIINFVEINFAILTPFILSDFKFTNTQIAIAMSCLGVCDVILRFLTPLLTAKIPLSNKNFFIIGILGMCLGRVFLIYCRSFYWLIATFGFLGLFKAFRTIFALLIIPGYVPLKRLPAAAGLQLLMSGIFSLVFGPVVGLIRDATDYGVTLHVLNGLNIIAIALWIIEDLLHKKKKPMLT</sequence>
<proteinExistence type="predicted"/>
<keyword evidence="2" id="KW-0472">Membrane</keyword>
<name>A0A034VKU5_BACDO</name>
<gene>
    <name evidence="3" type="primary">MOT2</name>
</gene>
<organism evidence="3">
    <name type="scientific">Bactrocera dorsalis</name>
    <name type="common">Oriental fruit fly</name>
    <name type="synonym">Dacus dorsalis</name>
    <dbReference type="NCBI Taxonomy" id="27457"/>
    <lineage>
        <taxon>Eukaryota</taxon>
        <taxon>Metazoa</taxon>
        <taxon>Ecdysozoa</taxon>
        <taxon>Arthropoda</taxon>
        <taxon>Hexapoda</taxon>
        <taxon>Insecta</taxon>
        <taxon>Pterygota</taxon>
        <taxon>Neoptera</taxon>
        <taxon>Endopterygota</taxon>
        <taxon>Diptera</taxon>
        <taxon>Brachycera</taxon>
        <taxon>Muscomorpha</taxon>
        <taxon>Tephritoidea</taxon>
        <taxon>Tephritidae</taxon>
        <taxon>Bactrocera</taxon>
        <taxon>Bactrocera</taxon>
    </lineage>
</organism>
<feature type="transmembrane region" description="Helical" evidence="2">
    <location>
        <begin position="506"/>
        <end position="523"/>
    </location>
</feature>
<keyword evidence="2" id="KW-0812">Transmembrane</keyword>
<feature type="transmembrane region" description="Helical" evidence="2">
    <location>
        <begin position="564"/>
        <end position="586"/>
    </location>
</feature>
<evidence type="ECO:0000256" key="1">
    <source>
        <dbReference type="SAM" id="MobiDB-lite"/>
    </source>
</evidence>
<dbReference type="OrthoDB" id="410267at2759"/>
<accession>A0A034VKU5</accession>
<feature type="transmembrane region" description="Helical" evidence="2">
    <location>
        <begin position="80"/>
        <end position="100"/>
    </location>
</feature>
<feature type="transmembrane region" description="Helical" evidence="2">
    <location>
        <begin position="439"/>
        <end position="462"/>
    </location>
</feature>
<evidence type="ECO:0000256" key="2">
    <source>
        <dbReference type="SAM" id="Phobius"/>
    </source>
</evidence>
<dbReference type="PANTHER" id="PTHR11360">
    <property type="entry name" value="MONOCARBOXYLATE TRANSPORTER"/>
    <property type="match status" value="1"/>
</dbReference>
<dbReference type="GO" id="GO:0008028">
    <property type="term" value="F:monocarboxylic acid transmembrane transporter activity"/>
    <property type="evidence" value="ECO:0007669"/>
    <property type="project" value="TreeGrafter"/>
</dbReference>
<feature type="transmembrane region" description="Helical" evidence="2">
    <location>
        <begin position="151"/>
        <end position="175"/>
    </location>
</feature>
<feature type="transmembrane region" description="Helical" evidence="2">
    <location>
        <begin position="529"/>
        <end position="552"/>
    </location>
</feature>
<feature type="transmembrane region" description="Helical" evidence="2">
    <location>
        <begin position="214"/>
        <end position="235"/>
    </location>
</feature>
<feature type="compositionally biased region" description="Low complexity" evidence="1">
    <location>
        <begin position="1"/>
        <end position="15"/>
    </location>
</feature>
<keyword evidence="2" id="KW-1133">Transmembrane helix</keyword>
<dbReference type="InterPro" id="IPR036259">
    <property type="entry name" value="MFS_trans_sf"/>
</dbReference>
<feature type="transmembrane region" description="Helical" evidence="2">
    <location>
        <begin position="181"/>
        <end position="202"/>
    </location>
</feature>
<dbReference type="AlphaFoldDB" id="A0A034VKU5"/>
<evidence type="ECO:0000313" key="3">
    <source>
        <dbReference type="EMBL" id="JAC43941.1"/>
    </source>
</evidence>
<feature type="transmembrane region" description="Helical" evidence="2">
    <location>
        <begin position="592"/>
        <end position="612"/>
    </location>
</feature>
<dbReference type="EMBL" id="GAKP01015011">
    <property type="protein sequence ID" value="JAC43941.1"/>
    <property type="molecule type" value="Transcribed_RNA"/>
</dbReference>
<feature type="region of interest" description="Disordered" evidence="1">
    <location>
        <begin position="1"/>
        <end position="23"/>
    </location>
</feature>
<reference evidence="3" key="1">
    <citation type="journal article" date="2014" name="BMC Genomics">
        <title>Characterizing the developmental transcriptome of the oriental fruit fly, Bactrocera dorsalis (Diptera: Tephritidae) through comparative genomic analysis with Drosophila melanogaster utilizing modENCODE datasets.</title>
        <authorList>
            <person name="Geib S.M."/>
            <person name="Calla B."/>
            <person name="Hall B."/>
            <person name="Hou S."/>
            <person name="Manoukis N.C."/>
        </authorList>
    </citation>
    <scope>NUCLEOTIDE SEQUENCE</scope>
    <source>
        <strain evidence="3">Punador</strain>
    </source>
</reference>
<dbReference type="InterPro" id="IPR011701">
    <property type="entry name" value="MFS"/>
</dbReference>
<dbReference type="PANTHER" id="PTHR11360:SF8">
    <property type="entry name" value="BCDNA.LD28120-RELATED"/>
    <property type="match status" value="1"/>
</dbReference>
<feature type="region of interest" description="Disordered" evidence="1">
    <location>
        <begin position="48"/>
        <end position="71"/>
    </location>
</feature>
<dbReference type="Pfam" id="PF07690">
    <property type="entry name" value="MFS_1"/>
    <property type="match status" value="2"/>
</dbReference>
<feature type="transmembrane region" description="Helical" evidence="2">
    <location>
        <begin position="241"/>
        <end position="261"/>
    </location>
</feature>
<dbReference type="FunFam" id="1.20.1250.20:FF:000383">
    <property type="entry name" value="Blast:Monocarboxylate transporter 13"/>
    <property type="match status" value="1"/>
</dbReference>
<dbReference type="SUPFAM" id="SSF103473">
    <property type="entry name" value="MFS general substrate transporter"/>
    <property type="match status" value="1"/>
</dbReference>
<dbReference type="InterPro" id="IPR050327">
    <property type="entry name" value="Proton-linked_MCT"/>
</dbReference>
<dbReference type="Gene3D" id="1.20.1250.20">
    <property type="entry name" value="MFS general substrate transporter like domains"/>
    <property type="match status" value="2"/>
</dbReference>
<protein>
    <submittedName>
        <fullName evidence="3">Monocarboxylate transporter 2</fullName>
    </submittedName>
</protein>